<evidence type="ECO:0000256" key="2">
    <source>
        <dbReference type="ARBA" id="ARBA00022525"/>
    </source>
</evidence>
<evidence type="ECO:0000256" key="3">
    <source>
        <dbReference type="ARBA" id="ARBA00022729"/>
    </source>
</evidence>
<protein>
    <recommendedName>
        <fullName evidence="6">Collagen-binding protein</fullName>
    </recommendedName>
</protein>
<dbReference type="InterPro" id="IPR013784">
    <property type="entry name" value="Carb-bd-like_fold"/>
</dbReference>
<comment type="similarity">
    <text evidence="1">Belongs to the serine-aspartate repeat-containing protein (SDr) family.</text>
</comment>
<dbReference type="Pfam" id="PF13620">
    <property type="entry name" value="CarboxypepD_reg"/>
    <property type="match status" value="2"/>
</dbReference>
<accession>A0A096BHH0</accession>
<evidence type="ECO:0000256" key="1">
    <source>
        <dbReference type="ARBA" id="ARBA00007257"/>
    </source>
</evidence>
<dbReference type="InterPro" id="IPR008969">
    <property type="entry name" value="CarboxyPept-like_regulatory"/>
</dbReference>
<dbReference type="SUPFAM" id="SSF49452">
    <property type="entry name" value="Starch-binding domain-like"/>
    <property type="match status" value="1"/>
</dbReference>
<dbReference type="Gene3D" id="2.60.40.1120">
    <property type="entry name" value="Carboxypeptidase-like, regulatory domain"/>
    <property type="match status" value="3"/>
</dbReference>
<evidence type="ECO:0008006" key="6">
    <source>
        <dbReference type="Google" id="ProtNLM"/>
    </source>
</evidence>
<evidence type="ECO:0000313" key="4">
    <source>
        <dbReference type="EMBL" id="KGG80615.1"/>
    </source>
</evidence>
<dbReference type="AlphaFoldDB" id="A0A096BHH0"/>
<reference evidence="4 5" key="1">
    <citation type="submission" date="2013-12" db="EMBL/GenBank/DDBJ databases">
        <title>Draft genome sequence of Caloranaerobacter sp. H53214.</title>
        <authorList>
            <person name="Jiang L.J."/>
            <person name="Shao Z.Z."/>
            <person name="Long M.N."/>
        </authorList>
    </citation>
    <scope>NUCLEOTIDE SEQUENCE [LARGE SCALE GENOMIC DNA]</scope>
    <source>
        <strain evidence="4 5">H53214</strain>
    </source>
</reference>
<dbReference type="STRING" id="1156417.Y919_05115"/>
<name>A0A096BHH0_9FIRM</name>
<proteinExistence type="inferred from homology"/>
<evidence type="ECO:0000313" key="5">
    <source>
        <dbReference type="Proteomes" id="UP000029622"/>
    </source>
</evidence>
<dbReference type="EMBL" id="AZTB01000019">
    <property type="protein sequence ID" value="KGG80615.1"/>
    <property type="molecule type" value="Genomic_DNA"/>
</dbReference>
<dbReference type="Proteomes" id="UP000029622">
    <property type="component" value="Unassembled WGS sequence"/>
</dbReference>
<organism evidence="4 5">
    <name type="scientific">Caloranaerobacter azorensis H53214</name>
    <dbReference type="NCBI Taxonomy" id="1156417"/>
    <lineage>
        <taxon>Bacteria</taxon>
        <taxon>Bacillati</taxon>
        <taxon>Bacillota</taxon>
        <taxon>Tissierellia</taxon>
        <taxon>Tissierellales</taxon>
        <taxon>Thermohalobacteraceae</taxon>
        <taxon>Caloranaerobacter</taxon>
    </lineage>
</organism>
<dbReference type="PANTHER" id="PTHR36108:SF13">
    <property type="entry name" value="COLOSSIN-B-RELATED"/>
    <property type="match status" value="1"/>
</dbReference>
<keyword evidence="2" id="KW-0964">Secreted</keyword>
<comment type="caution">
    <text evidence="4">The sequence shown here is derived from an EMBL/GenBank/DDBJ whole genome shotgun (WGS) entry which is preliminary data.</text>
</comment>
<dbReference type="GO" id="GO:0030246">
    <property type="term" value="F:carbohydrate binding"/>
    <property type="evidence" value="ECO:0007669"/>
    <property type="project" value="InterPro"/>
</dbReference>
<keyword evidence="3" id="KW-0732">Signal</keyword>
<dbReference type="RefSeq" id="WP_035162998.1">
    <property type="nucleotide sequence ID" value="NZ_AZTB01000019.1"/>
</dbReference>
<gene>
    <name evidence="4" type="ORF">Y919_05115</name>
</gene>
<dbReference type="SUPFAM" id="SSF49464">
    <property type="entry name" value="Carboxypeptidase regulatory domain-like"/>
    <property type="match status" value="2"/>
</dbReference>
<sequence>MSELYKLTQSQLGEIQDIGQEIRLDIQLDENPYLNTGSITGTVTDPNGDPVENALVKVLDKDHNPLYHTLTDAYGKYDISNIAPASELHVHVTKQGYLLSESDPVAIAAGQTIVVDQVLQPDPDANKSAIAGEVFDINGNPLANIMVTLIQIENEQEIIKAITGTNEYGQYAFINLDLGNYFVRLSGQGYKTTEVELHILQPSSITKIQTTLQVAPEQSTGTINGIIKDSQGNPIEGAIVVLYEVTGDPENPTLIPRRYTRTISGGVYLFGDVPQGKYIVKANKEQ</sequence>
<dbReference type="PANTHER" id="PTHR36108">
    <property type="entry name" value="COLOSSIN-B-RELATED"/>
    <property type="match status" value="1"/>
</dbReference>